<dbReference type="GO" id="GO:0051607">
    <property type="term" value="P:defense response to virus"/>
    <property type="evidence" value="ECO:0007669"/>
    <property type="project" value="UniProtKB-KW"/>
</dbReference>
<evidence type="ECO:0000259" key="23">
    <source>
        <dbReference type="PROSITE" id="PS51194"/>
    </source>
</evidence>
<dbReference type="InterPro" id="IPR000999">
    <property type="entry name" value="RNase_III_dom"/>
</dbReference>
<dbReference type="FunFam" id="3.30.160.380:FF:000004">
    <property type="entry name" value="Dicer-like protein 1"/>
    <property type="match status" value="1"/>
</dbReference>
<dbReference type="STRING" id="1072389.K1WWK7"/>
<dbReference type="InParanoid" id="K1WWK7"/>
<evidence type="ECO:0000259" key="22">
    <source>
        <dbReference type="PROSITE" id="PS51192"/>
    </source>
</evidence>
<feature type="domain" description="PAZ" evidence="21">
    <location>
        <begin position="1156"/>
        <end position="1297"/>
    </location>
</feature>
<evidence type="ECO:0000313" key="26">
    <source>
        <dbReference type="Proteomes" id="UP000006753"/>
    </source>
</evidence>
<dbReference type="Pfam" id="PF24995">
    <property type="entry name" value="DSRM_2"/>
    <property type="match status" value="1"/>
</dbReference>
<dbReference type="Gene3D" id="3.30.160.380">
    <property type="entry name" value="Dicer dimerisation domain"/>
    <property type="match status" value="1"/>
</dbReference>
<keyword evidence="5" id="KW-0479">Metal-binding</keyword>
<evidence type="ECO:0000256" key="6">
    <source>
        <dbReference type="ARBA" id="ARBA00022737"/>
    </source>
</evidence>
<evidence type="ECO:0000256" key="16">
    <source>
        <dbReference type="ARBA" id="ARBA00025403"/>
    </source>
</evidence>
<evidence type="ECO:0000256" key="10">
    <source>
        <dbReference type="ARBA" id="ARBA00022833"/>
    </source>
</evidence>
<dbReference type="Proteomes" id="UP000006753">
    <property type="component" value="Unassembled WGS sequence"/>
</dbReference>
<evidence type="ECO:0000256" key="9">
    <source>
        <dbReference type="ARBA" id="ARBA00022806"/>
    </source>
</evidence>
<keyword evidence="12" id="KW-0460">Magnesium</keyword>
<dbReference type="GO" id="GO:0005737">
    <property type="term" value="C:cytoplasm"/>
    <property type="evidence" value="ECO:0007669"/>
    <property type="project" value="TreeGrafter"/>
</dbReference>
<gene>
    <name evidence="25" type="ORF">MBM_04322</name>
</gene>
<evidence type="ECO:0000256" key="13">
    <source>
        <dbReference type="ARBA" id="ARBA00022884"/>
    </source>
</evidence>
<feature type="domain" description="RNase III" evidence="20">
    <location>
        <begin position="1527"/>
        <end position="1690"/>
    </location>
</feature>
<keyword evidence="11" id="KW-0067">ATP-binding</keyword>
<dbReference type="InterPro" id="IPR001650">
    <property type="entry name" value="Helicase_C-like"/>
</dbReference>
<dbReference type="InterPro" id="IPR014001">
    <property type="entry name" value="Helicase_ATP-bd"/>
</dbReference>
<dbReference type="CDD" id="cd18034">
    <property type="entry name" value="DEXHc_dicer"/>
    <property type="match status" value="1"/>
</dbReference>
<feature type="compositionally biased region" description="Polar residues" evidence="19">
    <location>
        <begin position="86"/>
        <end position="97"/>
    </location>
</feature>
<evidence type="ECO:0000256" key="8">
    <source>
        <dbReference type="ARBA" id="ARBA00022801"/>
    </source>
</evidence>
<evidence type="ECO:0000313" key="25">
    <source>
        <dbReference type="EMBL" id="EKD17461.1"/>
    </source>
</evidence>
<feature type="compositionally biased region" description="Low complexity" evidence="19">
    <location>
        <begin position="279"/>
        <end position="294"/>
    </location>
</feature>
<dbReference type="InterPro" id="IPR027417">
    <property type="entry name" value="P-loop_NTPase"/>
</dbReference>
<dbReference type="InterPro" id="IPR036389">
    <property type="entry name" value="RNase_III_sf"/>
</dbReference>
<evidence type="ECO:0000256" key="4">
    <source>
        <dbReference type="ARBA" id="ARBA00022721"/>
    </source>
</evidence>
<keyword evidence="4" id="KW-0930">Antiviral protein</keyword>
<dbReference type="GO" id="GO:0004525">
    <property type="term" value="F:ribonuclease III activity"/>
    <property type="evidence" value="ECO:0007669"/>
    <property type="project" value="InterPro"/>
</dbReference>
<feature type="compositionally biased region" description="Acidic residues" evidence="19">
    <location>
        <begin position="307"/>
        <end position="324"/>
    </location>
</feature>
<evidence type="ECO:0000256" key="7">
    <source>
        <dbReference type="ARBA" id="ARBA00022741"/>
    </source>
</evidence>
<keyword evidence="9" id="KW-0347">Helicase</keyword>
<dbReference type="EMBL" id="JH921436">
    <property type="protein sequence ID" value="EKD17461.1"/>
    <property type="molecule type" value="Genomic_DNA"/>
</dbReference>
<dbReference type="GO" id="GO:0004386">
    <property type="term" value="F:helicase activity"/>
    <property type="evidence" value="ECO:0007669"/>
    <property type="project" value="UniProtKB-KW"/>
</dbReference>
<dbReference type="PROSITE" id="PS50821">
    <property type="entry name" value="PAZ"/>
    <property type="match status" value="1"/>
</dbReference>
<dbReference type="Pfam" id="PF04851">
    <property type="entry name" value="ResIII"/>
    <property type="match status" value="1"/>
</dbReference>
<dbReference type="PANTHER" id="PTHR14950:SF62">
    <property type="entry name" value="DICER-LIKE PROTEIN 1"/>
    <property type="match status" value="1"/>
</dbReference>
<keyword evidence="15" id="KW-0464">Manganese</keyword>
<dbReference type="SMART" id="SM00487">
    <property type="entry name" value="DEXDc"/>
    <property type="match status" value="1"/>
</dbReference>
<evidence type="ECO:0000256" key="11">
    <source>
        <dbReference type="ARBA" id="ARBA00022840"/>
    </source>
</evidence>
<dbReference type="eggNOG" id="KOG0701">
    <property type="taxonomic scope" value="Eukaryota"/>
</dbReference>
<feature type="domain" description="Dicer dsRNA-binding fold" evidence="24">
    <location>
        <begin position="921"/>
        <end position="1011"/>
    </location>
</feature>
<evidence type="ECO:0000256" key="17">
    <source>
        <dbReference type="ARBA" id="ARBA00035116"/>
    </source>
</evidence>
<feature type="region of interest" description="Disordered" evidence="19">
    <location>
        <begin position="67"/>
        <end position="103"/>
    </location>
</feature>
<evidence type="ECO:0000256" key="15">
    <source>
        <dbReference type="ARBA" id="ARBA00023211"/>
    </source>
</evidence>
<comment type="function">
    <text evidence="16">Dicer-like endonuclease involved in cleaving double-stranded RNA in the RNA interference (RNAi) pathway. Produces 21 to 25 bp dsRNAs (siRNAs) which target the selective destruction of homologous RNAs leading to sequence-specific suppression of gene expression, called post-transcriptional gene silencing (PTGS). Part of a broad host defense response against viral infection and transposons.</text>
</comment>
<dbReference type="GO" id="GO:0050688">
    <property type="term" value="P:regulation of defense response to virus"/>
    <property type="evidence" value="ECO:0007669"/>
    <property type="project" value="UniProtKB-KW"/>
</dbReference>
<dbReference type="CDD" id="cd18802">
    <property type="entry name" value="SF2_C_dicer"/>
    <property type="match status" value="1"/>
</dbReference>
<comment type="cofactor">
    <cofactor evidence="2">
        <name>Mg(2+)</name>
        <dbReference type="ChEBI" id="CHEBI:18420"/>
    </cofactor>
</comment>
<dbReference type="SMART" id="SM00535">
    <property type="entry name" value="RIBOc"/>
    <property type="match status" value="2"/>
</dbReference>
<dbReference type="PROSITE" id="PS51327">
    <property type="entry name" value="DICER_DSRBF"/>
    <property type="match status" value="1"/>
</dbReference>
<evidence type="ECO:0000259" key="24">
    <source>
        <dbReference type="PROSITE" id="PS51327"/>
    </source>
</evidence>
<reference evidence="25 26" key="1">
    <citation type="journal article" date="2012" name="BMC Genomics">
        <title>Sequencing the genome of Marssonina brunnea reveals fungus-poplar co-evolution.</title>
        <authorList>
            <person name="Zhu S."/>
            <person name="Cao Y.-Z."/>
            <person name="Jiang C."/>
            <person name="Tan B.-Y."/>
            <person name="Wang Z."/>
            <person name="Feng S."/>
            <person name="Zhang L."/>
            <person name="Su X.-H."/>
            <person name="Brejova B."/>
            <person name="Vinar T."/>
            <person name="Xu M."/>
            <person name="Wang M.-X."/>
            <person name="Zhang S.-G."/>
            <person name="Huang M.-R."/>
            <person name="Wu R."/>
            <person name="Zhou Y."/>
        </authorList>
    </citation>
    <scope>NUCLEOTIDE SEQUENCE [LARGE SCALE GENOMIC DNA]</scope>
    <source>
        <strain evidence="25 26">MB_m1</strain>
    </source>
</reference>
<comment type="cofactor">
    <cofactor evidence="1">
        <name>Mn(2+)</name>
        <dbReference type="ChEBI" id="CHEBI:29035"/>
    </cofactor>
</comment>
<evidence type="ECO:0000259" key="20">
    <source>
        <dbReference type="PROSITE" id="PS50142"/>
    </source>
</evidence>
<dbReference type="GO" id="GO:0005634">
    <property type="term" value="C:nucleus"/>
    <property type="evidence" value="ECO:0007669"/>
    <property type="project" value="TreeGrafter"/>
</dbReference>
<name>K1WWK7_MARBU</name>
<dbReference type="PROSITE" id="PS50142">
    <property type="entry name" value="RNASE_3_2"/>
    <property type="match status" value="2"/>
</dbReference>
<keyword evidence="13 18" id="KW-0694">RNA-binding</keyword>
<evidence type="ECO:0000259" key="21">
    <source>
        <dbReference type="PROSITE" id="PS50821"/>
    </source>
</evidence>
<dbReference type="Pfam" id="PF00636">
    <property type="entry name" value="Ribonuclease_3"/>
    <property type="match status" value="2"/>
</dbReference>
<dbReference type="InterPro" id="IPR003100">
    <property type="entry name" value="PAZ_dom"/>
</dbReference>
<evidence type="ECO:0000256" key="12">
    <source>
        <dbReference type="ARBA" id="ARBA00022842"/>
    </source>
</evidence>
<dbReference type="CDD" id="cd00593">
    <property type="entry name" value="RIBOc"/>
    <property type="match status" value="2"/>
</dbReference>
<evidence type="ECO:0000256" key="2">
    <source>
        <dbReference type="ARBA" id="ARBA00001946"/>
    </source>
</evidence>
<evidence type="ECO:0000256" key="3">
    <source>
        <dbReference type="ARBA" id="ARBA00020797"/>
    </source>
</evidence>
<dbReference type="InterPro" id="IPR038248">
    <property type="entry name" value="Dicer_dimer_sf"/>
</dbReference>
<dbReference type="PROSITE" id="PS00517">
    <property type="entry name" value="RNASE_3_1"/>
    <property type="match status" value="1"/>
</dbReference>
<dbReference type="OMA" id="YHVNRMC"/>
<feature type="domain" description="Helicase ATP-binding" evidence="22">
    <location>
        <begin position="395"/>
        <end position="577"/>
    </location>
</feature>
<dbReference type="FunFam" id="1.10.1520.10:FF:000015">
    <property type="entry name" value="Dicer-like protein 1"/>
    <property type="match status" value="1"/>
</dbReference>
<dbReference type="GO" id="GO:0046872">
    <property type="term" value="F:metal ion binding"/>
    <property type="evidence" value="ECO:0007669"/>
    <property type="project" value="UniProtKB-KW"/>
</dbReference>
<evidence type="ECO:0000256" key="1">
    <source>
        <dbReference type="ARBA" id="ARBA00001936"/>
    </source>
</evidence>
<evidence type="ECO:0000256" key="5">
    <source>
        <dbReference type="ARBA" id="ARBA00022723"/>
    </source>
</evidence>
<dbReference type="KEGG" id="mbe:MBM_04322"/>
<dbReference type="GeneID" id="18760257"/>
<dbReference type="SUPFAM" id="SSF52540">
    <property type="entry name" value="P-loop containing nucleoside triphosphate hydrolases"/>
    <property type="match status" value="1"/>
</dbReference>
<dbReference type="FunFam" id="3.40.50.300:FF:001669">
    <property type="entry name" value="Dicer-like protein 1"/>
    <property type="match status" value="1"/>
</dbReference>
<protein>
    <recommendedName>
        <fullName evidence="3">Dicer-like protein 1</fullName>
    </recommendedName>
</protein>
<feature type="domain" description="RNase III" evidence="20">
    <location>
        <begin position="1365"/>
        <end position="1476"/>
    </location>
</feature>
<keyword evidence="14" id="KW-0051">Antiviral defense</keyword>
<dbReference type="InterPro" id="IPR005034">
    <property type="entry name" value="Dicer_dimerisation"/>
</dbReference>
<proteinExistence type="inferred from homology"/>
<feature type="domain" description="Helicase C-terminal" evidence="23">
    <location>
        <begin position="721"/>
        <end position="889"/>
    </location>
</feature>
<accession>K1WWK7</accession>
<dbReference type="RefSeq" id="XP_007292211.1">
    <property type="nucleotide sequence ID" value="XM_007292149.1"/>
</dbReference>
<dbReference type="InterPro" id="IPR006935">
    <property type="entry name" value="Helicase/UvrB_N"/>
</dbReference>
<keyword evidence="7" id="KW-0547">Nucleotide-binding</keyword>
<dbReference type="Gene3D" id="3.40.50.300">
    <property type="entry name" value="P-loop containing nucleotide triphosphate hydrolases"/>
    <property type="match status" value="2"/>
</dbReference>
<keyword evidence="6" id="KW-0677">Repeat</keyword>
<dbReference type="GO" id="GO:0003723">
    <property type="term" value="F:RNA binding"/>
    <property type="evidence" value="ECO:0007669"/>
    <property type="project" value="UniProtKB-UniRule"/>
</dbReference>
<dbReference type="Gene3D" id="1.10.1520.10">
    <property type="entry name" value="Ribonuclease III domain"/>
    <property type="match status" value="2"/>
</dbReference>
<dbReference type="SMART" id="SM00490">
    <property type="entry name" value="HELICc"/>
    <property type="match status" value="1"/>
</dbReference>
<dbReference type="Pfam" id="PF03368">
    <property type="entry name" value="Dicer_dimer"/>
    <property type="match status" value="1"/>
</dbReference>
<dbReference type="FunFam" id="3.40.50.300:FF:000628">
    <property type="entry name" value="Endoribonuclease Dicer"/>
    <property type="match status" value="1"/>
</dbReference>
<keyword evidence="8" id="KW-0378">Hydrolase</keyword>
<evidence type="ECO:0000256" key="18">
    <source>
        <dbReference type="PROSITE-ProRule" id="PRU00657"/>
    </source>
</evidence>
<dbReference type="GO" id="GO:0003677">
    <property type="term" value="F:DNA binding"/>
    <property type="evidence" value="ECO:0007669"/>
    <property type="project" value="InterPro"/>
</dbReference>
<feature type="region of interest" description="Disordered" evidence="19">
    <location>
        <begin position="261"/>
        <end position="336"/>
    </location>
</feature>
<dbReference type="Pfam" id="PF00271">
    <property type="entry name" value="Helicase_C"/>
    <property type="match status" value="1"/>
</dbReference>
<dbReference type="PANTHER" id="PTHR14950">
    <property type="entry name" value="DICER-RELATED"/>
    <property type="match status" value="1"/>
</dbReference>
<keyword evidence="10" id="KW-0862">Zinc</keyword>
<dbReference type="PROSITE" id="PS51194">
    <property type="entry name" value="HELICASE_CTER"/>
    <property type="match status" value="1"/>
</dbReference>
<organism evidence="25 26">
    <name type="scientific">Marssonina brunnea f. sp. multigermtubi (strain MB_m1)</name>
    <name type="common">Marssonina leaf spot fungus</name>
    <dbReference type="NCBI Taxonomy" id="1072389"/>
    <lineage>
        <taxon>Eukaryota</taxon>
        <taxon>Fungi</taxon>
        <taxon>Dikarya</taxon>
        <taxon>Ascomycota</taxon>
        <taxon>Pezizomycotina</taxon>
        <taxon>Leotiomycetes</taxon>
        <taxon>Helotiales</taxon>
        <taxon>Drepanopezizaceae</taxon>
        <taxon>Drepanopeziza</taxon>
    </lineage>
</organism>
<dbReference type="SUPFAM" id="SSF69065">
    <property type="entry name" value="RNase III domain-like"/>
    <property type="match status" value="2"/>
</dbReference>
<dbReference type="InterPro" id="IPR056755">
    <property type="entry name" value="DSRM_2"/>
</dbReference>
<evidence type="ECO:0000256" key="14">
    <source>
        <dbReference type="ARBA" id="ARBA00023118"/>
    </source>
</evidence>
<evidence type="ECO:0000256" key="19">
    <source>
        <dbReference type="SAM" id="MobiDB-lite"/>
    </source>
</evidence>
<dbReference type="GO" id="GO:0005524">
    <property type="term" value="F:ATP binding"/>
    <property type="evidence" value="ECO:0007669"/>
    <property type="project" value="UniProtKB-KW"/>
</dbReference>
<dbReference type="PROSITE" id="PS51192">
    <property type="entry name" value="HELICASE_ATP_BIND_1"/>
    <property type="match status" value="1"/>
</dbReference>
<feature type="compositionally biased region" description="Basic and acidic residues" evidence="19">
    <location>
        <begin position="67"/>
        <end position="82"/>
    </location>
</feature>
<feature type="region of interest" description="Disordered" evidence="19">
    <location>
        <begin position="142"/>
        <end position="201"/>
    </location>
</feature>
<keyword evidence="26" id="KW-1185">Reference proteome</keyword>
<feature type="compositionally biased region" description="Polar residues" evidence="19">
    <location>
        <begin position="183"/>
        <end position="201"/>
    </location>
</feature>
<comment type="similarity">
    <text evidence="17 18">Belongs to the helicase family. Dicer subfamily.</text>
</comment>
<dbReference type="OrthoDB" id="416741at2759"/>
<dbReference type="HOGENOM" id="CLU_000907_4_3_1"/>
<sequence>MPFPGYLQDLSLLIDDCLIPAGPVDPVGGDEGKLDHHSISTSAIATQNPSPFTDLKPSTWHDLELLDGSHDTSKTREIESKVEQPTGDTSSLFTSKSSGDDISRSWTPLAAPSSTTITPLILLNWKPLPSTDERNRDLLKLFNLPSSNGRNPLAYPSQPGTENLPVMAETPPTSPYPAPADLSANTPHGPTSENPQNPNYHTNFLKAVRDAGCAPASASSYAIPPLRGISSQTVAASPLAAILDTALATRNTEAVIADLKRSQQAPSLAVPPHAKRRQGSSASAGTSVSSGGTSNAVETWVDKATADEDEDGIYENDDLDDDEQQPATKPRKITERKKKLNAVADSFLQDYLQKSIEEEKRGRPKDEALQSTRWLVNQAESREIISTPRQYQTELFNEAINKNVIAVLDTGSGKTLIAVLLLRHIFAQELEDRAKGLPKRISFFLVDSVQLVFQQHAVLKANLDQPMEMFCGDMGIDLWKKSTWEKHLDKNMVIVCTAEVLRHCLHHSFLSMAQINLLIFDEAHHAKKDHAYARIIKDFYVTHEDKHTLPKIFGMTASPVDARVDVRKAAAELESILHSQICTASDPKLLQQTITVKQEQAAAYAPLGPRFETPLYAQMFERFKNNTVLRKPLNFAFDATKELGAWCADQVWPFCLGEEECKKLQAKTERKYHAKKIQEPLAVLEKHKAQIQEARDIMKAHVYDAPDFTDKTAGSNNLSSKVVLLVRYLRERFERPTDDKAIIFVNQRYTARLLAKLFSQPNIGTPHLRCGTLVGTRSGDAGDLNQSFRDQVLTMGNFRKGNINCLFATSVAEEGLDVPDCNLVVRFDLYTTLIQYIQSRGRARHQNSRYIHMYEAGNTEHATIMLEVRKNENILRKFCEALPENRKLTGNDYDMDHFLAKEKSHRIYKTSTGAKLTYKMSLTVLANFVDSLPHAQDTNLQPEYIITVHNRHFICETILPEGSPFRGSVGRPCSTKQVAKCSAAFETCLGLVKCKLLDEHLLPTFTKQLPAMRNALLAVDSKKREAYEMKTKPTLWSVGGVPEEFFATYLVLDNPKVLDRPSQPLVLLTRSRLPQLPSFYLHFGSNRHSPVEMVSIAQSIKATPEVIAQINTFTIYLFNDVFSKLYESDVAKMPYFLAPGISLSEVTANTDLSSLIAWDVLKAVEDHVIKWADNPWDNKSWQTEPDEFFKDKFIVDPYDGSRKLWTIGVTRDHSPLGPVPPNSAPRHGTRKNNNNIMEYSCSLWSKARARRTFDPNQRVVEAEFISLRRNLLDEFDTPEEEIPKKCFVILEPLKISPIPTSVVAMAYVFPAIIHRLESYLIALEACQLLNLKIRPDLALEACTKDSDNSEDHGTEQVNFQRGMGNNYERLEFLGDCFLKMATSISLFGIHPENDEYSYHVDRMMLICNKNLKNNAVKLKLYQYIRSQAFSRRAWYPEGLVLKQGKTAAAPTTHKLGDKSIADVCEALIGAALLTYHESKDMDAAVRAVTELVSSENHQVTCFADYYKLYKKPKYQLAQATEMQRNLAAQLEQEHPYHFKYPRLARSAFTHPSYPYSYEHVPSYQRLEFLGDSLLDMACINFLYHAFPDKDPQWLTEHKMAMVSNQFLGALCVSLGFHRHLLLFNAGFQKQISDYVTDITEARTQAEADAVRAGKSPQDCNPDYWTSVRQPPKCLPDVVEAYIGAIFVDSEYNYAVIEDFFDRHIKWYFLDMSVYDTFANKHPTTFLTKFLQINMGCADWSIMTREIKHVDGSKPTVVAMVIVHGKVVADAKAESSRYSKVNAAKKAMNLLSGLPLSDFRSEYTCDCKPEDVEIDGTQGGEHFHGTAV</sequence>
<dbReference type="GO" id="GO:0030422">
    <property type="term" value="P:siRNA processing"/>
    <property type="evidence" value="ECO:0007669"/>
    <property type="project" value="TreeGrafter"/>
</dbReference>